<sequence length="188" mass="20767">MDTDQTDANLLFLSVNLSDSEPDEAATPITNTTTTITTIVSSTDPTSEHQPTRAERTALSQEAFQALKQSYRPKVENGNIHKTIPLPLPDSPTPLSKPEAQALLHAAEELYFFRQYSQAVDFIRRILDGDGGGKGTREGVEEEGRENRARKGSGGSGRIDDETSRLLRYYLARCLARLEEGQGEEEEV</sequence>
<organism evidence="2 3">
    <name type="scientific">Parathielavia appendiculata</name>
    <dbReference type="NCBI Taxonomy" id="2587402"/>
    <lineage>
        <taxon>Eukaryota</taxon>
        <taxon>Fungi</taxon>
        <taxon>Dikarya</taxon>
        <taxon>Ascomycota</taxon>
        <taxon>Pezizomycotina</taxon>
        <taxon>Sordariomycetes</taxon>
        <taxon>Sordariomycetidae</taxon>
        <taxon>Sordariales</taxon>
        <taxon>Chaetomiaceae</taxon>
        <taxon>Parathielavia</taxon>
    </lineage>
</organism>
<comment type="caution">
    <text evidence="2">The sequence shown here is derived from an EMBL/GenBank/DDBJ whole genome shotgun (WGS) entry which is preliminary data.</text>
</comment>
<dbReference type="RefSeq" id="XP_062645114.1">
    <property type="nucleotide sequence ID" value="XM_062797164.1"/>
</dbReference>
<feature type="region of interest" description="Disordered" evidence="1">
    <location>
        <begin position="128"/>
        <end position="160"/>
    </location>
</feature>
<keyword evidence="3" id="KW-1185">Reference proteome</keyword>
<dbReference type="Proteomes" id="UP001302602">
    <property type="component" value="Unassembled WGS sequence"/>
</dbReference>
<evidence type="ECO:0000313" key="3">
    <source>
        <dbReference type="Proteomes" id="UP001302602"/>
    </source>
</evidence>
<protein>
    <submittedName>
        <fullName evidence="2">Uncharacterized protein</fullName>
    </submittedName>
</protein>
<accession>A0AAN6Z1E8</accession>
<dbReference type="GeneID" id="87833931"/>
<reference evidence="2" key="1">
    <citation type="journal article" date="2023" name="Mol. Phylogenet. Evol.">
        <title>Genome-scale phylogeny and comparative genomics of the fungal order Sordariales.</title>
        <authorList>
            <person name="Hensen N."/>
            <person name="Bonometti L."/>
            <person name="Westerberg I."/>
            <person name="Brannstrom I.O."/>
            <person name="Guillou S."/>
            <person name="Cros-Aarteil S."/>
            <person name="Calhoun S."/>
            <person name="Haridas S."/>
            <person name="Kuo A."/>
            <person name="Mondo S."/>
            <person name="Pangilinan J."/>
            <person name="Riley R."/>
            <person name="LaButti K."/>
            <person name="Andreopoulos B."/>
            <person name="Lipzen A."/>
            <person name="Chen C."/>
            <person name="Yan M."/>
            <person name="Daum C."/>
            <person name="Ng V."/>
            <person name="Clum A."/>
            <person name="Steindorff A."/>
            <person name="Ohm R.A."/>
            <person name="Martin F."/>
            <person name="Silar P."/>
            <person name="Natvig D.O."/>
            <person name="Lalanne C."/>
            <person name="Gautier V."/>
            <person name="Ament-Velasquez S.L."/>
            <person name="Kruys A."/>
            <person name="Hutchinson M.I."/>
            <person name="Powell A.J."/>
            <person name="Barry K."/>
            <person name="Miller A.N."/>
            <person name="Grigoriev I.V."/>
            <person name="Debuchy R."/>
            <person name="Gladieux P."/>
            <person name="Hiltunen Thoren M."/>
            <person name="Johannesson H."/>
        </authorList>
    </citation>
    <scope>NUCLEOTIDE SEQUENCE</scope>
    <source>
        <strain evidence="2">CBS 731.68</strain>
    </source>
</reference>
<proteinExistence type="predicted"/>
<name>A0AAN6Z1E8_9PEZI</name>
<dbReference type="EMBL" id="MU853234">
    <property type="protein sequence ID" value="KAK4121343.1"/>
    <property type="molecule type" value="Genomic_DNA"/>
</dbReference>
<gene>
    <name evidence="2" type="ORF">N657DRAFT_692413</name>
</gene>
<reference evidence="2" key="2">
    <citation type="submission" date="2023-05" db="EMBL/GenBank/DDBJ databases">
        <authorList>
            <consortium name="Lawrence Berkeley National Laboratory"/>
            <person name="Steindorff A."/>
            <person name="Hensen N."/>
            <person name="Bonometti L."/>
            <person name="Westerberg I."/>
            <person name="Brannstrom I.O."/>
            <person name="Guillou S."/>
            <person name="Cros-Aarteil S."/>
            <person name="Calhoun S."/>
            <person name="Haridas S."/>
            <person name="Kuo A."/>
            <person name="Mondo S."/>
            <person name="Pangilinan J."/>
            <person name="Riley R."/>
            <person name="Labutti K."/>
            <person name="Andreopoulos B."/>
            <person name="Lipzen A."/>
            <person name="Chen C."/>
            <person name="Yanf M."/>
            <person name="Daum C."/>
            <person name="Ng V."/>
            <person name="Clum A."/>
            <person name="Ohm R."/>
            <person name="Martin F."/>
            <person name="Silar P."/>
            <person name="Natvig D."/>
            <person name="Lalanne C."/>
            <person name="Gautier V."/>
            <person name="Ament-Velasquez S.L."/>
            <person name="Kruys A."/>
            <person name="Hutchinson M.I."/>
            <person name="Powell A.J."/>
            <person name="Barry K."/>
            <person name="Miller A.N."/>
            <person name="Grigoriev I.V."/>
            <person name="Debuchy R."/>
            <person name="Gladieux P."/>
            <person name="Thoren M.H."/>
            <person name="Johannesson H."/>
        </authorList>
    </citation>
    <scope>NUCLEOTIDE SEQUENCE</scope>
    <source>
        <strain evidence="2">CBS 731.68</strain>
    </source>
</reference>
<evidence type="ECO:0000313" key="2">
    <source>
        <dbReference type="EMBL" id="KAK4121343.1"/>
    </source>
</evidence>
<dbReference type="AlphaFoldDB" id="A0AAN6Z1E8"/>
<evidence type="ECO:0000256" key="1">
    <source>
        <dbReference type="SAM" id="MobiDB-lite"/>
    </source>
</evidence>